<feature type="transmembrane region" description="Helical" evidence="6">
    <location>
        <begin position="355"/>
        <end position="371"/>
    </location>
</feature>
<evidence type="ECO:0000256" key="6">
    <source>
        <dbReference type="SAM" id="Phobius"/>
    </source>
</evidence>
<dbReference type="RefSeq" id="WP_379948098.1">
    <property type="nucleotide sequence ID" value="NZ_JBHMAF010000017.1"/>
</dbReference>
<keyword evidence="5 6" id="KW-0472">Membrane</keyword>
<feature type="transmembrane region" description="Helical" evidence="6">
    <location>
        <begin position="102"/>
        <end position="129"/>
    </location>
</feature>
<feature type="transmembrane region" description="Helical" evidence="6">
    <location>
        <begin position="59"/>
        <end position="81"/>
    </location>
</feature>
<keyword evidence="4 6" id="KW-1133">Transmembrane helix</keyword>
<dbReference type="PANTHER" id="PTHR43243">
    <property type="entry name" value="INNER MEMBRANE TRANSPORTER YGJI-RELATED"/>
    <property type="match status" value="1"/>
</dbReference>
<dbReference type="Pfam" id="PF13520">
    <property type="entry name" value="AA_permease_2"/>
    <property type="match status" value="1"/>
</dbReference>
<accession>A0ABV5WB97</accession>
<evidence type="ECO:0000256" key="3">
    <source>
        <dbReference type="ARBA" id="ARBA00022692"/>
    </source>
</evidence>
<comment type="caution">
    <text evidence="7">The sequence shown here is derived from an EMBL/GenBank/DDBJ whole genome shotgun (WGS) entry which is preliminary data.</text>
</comment>
<feature type="transmembrane region" description="Helical" evidence="6">
    <location>
        <begin position="256"/>
        <end position="280"/>
    </location>
</feature>
<evidence type="ECO:0000256" key="2">
    <source>
        <dbReference type="ARBA" id="ARBA00022448"/>
    </source>
</evidence>
<dbReference type="Proteomes" id="UP001589609">
    <property type="component" value="Unassembled WGS sequence"/>
</dbReference>
<feature type="transmembrane region" description="Helical" evidence="6">
    <location>
        <begin position="155"/>
        <end position="173"/>
    </location>
</feature>
<reference evidence="7 8" key="1">
    <citation type="submission" date="2024-09" db="EMBL/GenBank/DDBJ databases">
        <authorList>
            <person name="Sun Q."/>
            <person name="Mori K."/>
        </authorList>
    </citation>
    <scope>NUCLEOTIDE SEQUENCE [LARGE SCALE GENOMIC DNA]</scope>
    <source>
        <strain evidence="7 8">JCM 11201</strain>
    </source>
</reference>
<organism evidence="7 8">
    <name type="scientific">Ectobacillus funiculus</name>
    <dbReference type="NCBI Taxonomy" id="137993"/>
    <lineage>
        <taxon>Bacteria</taxon>
        <taxon>Bacillati</taxon>
        <taxon>Bacillota</taxon>
        <taxon>Bacilli</taxon>
        <taxon>Bacillales</taxon>
        <taxon>Bacillaceae</taxon>
        <taxon>Ectobacillus</taxon>
    </lineage>
</organism>
<evidence type="ECO:0000313" key="7">
    <source>
        <dbReference type="EMBL" id="MFB9757847.1"/>
    </source>
</evidence>
<proteinExistence type="predicted"/>
<keyword evidence="3 6" id="KW-0812">Transmembrane</keyword>
<keyword evidence="8" id="KW-1185">Reference proteome</keyword>
<feature type="transmembrane region" description="Helical" evidence="6">
    <location>
        <begin position="433"/>
        <end position="452"/>
    </location>
</feature>
<evidence type="ECO:0000256" key="1">
    <source>
        <dbReference type="ARBA" id="ARBA00004141"/>
    </source>
</evidence>
<feature type="transmembrane region" description="Helical" evidence="6">
    <location>
        <begin position="28"/>
        <end position="53"/>
    </location>
</feature>
<dbReference type="Gene3D" id="1.20.1740.10">
    <property type="entry name" value="Amino acid/polyamine transporter I"/>
    <property type="match status" value="1"/>
</dbReference>
<dbReference type="PIRSF" id="PIRSF006060">
    <property type="entry name" value="AA_transporter"/>
    <property type="match status" value="1"/>
</dbReference>
<name>A0ABV5WB97_9BACI</name>
<sequence>MDKIFRKKSIADLIAQSHNKELKRALSLLDLILLGVGCIVGTGIFVITGVIAAKSAGPAIILSFILAGIACALAAFCYAEFSSSIPVSGSVYTYTYATMGELIAFLIGWDLMLEYIIALAAVATGWSAYFQSLIAGFNLHVPAILASAPGSGQGGVVNLPAMIIILLITALVSKGVKESTRFNNVIVLLKIGIVLLFIFTGIKYVKPENWTPFMPFGLDGVVTSAATVFFAYIGFDVIANASEEVKRPQRNMPIGIVASLAICTFLYVVVSLVLTGMVPYTKLNVGDPVSFALNFVGQNSIAGIISVGAIIGITTVLLALLYSQIRLTYAMSRDGLLPKVFAKVHPKFQTPFKNTWLTGFIAAGIAGFVDLTTLAHLVNMGTLAAFTLISIAVIVLRKKQPELKAAFRVPLVPVLPVVSALLCIYLSLSLPAITWICFVIWIAAGTILYVSYSRKHSNLNQEFDGSQGEKTS</sequence>
<feature type="transmembrane region" description="Helical" evidence="6">
    <location>
        <begin position="185"/>
        <end position="204"/>
    </location>
</feature>
<feature type="transmembrane region" description="Helical" evidence="6">
    <location>
        <begin position="216"/>
        <end position="235"/>
    </location>
</feature>
<dbReference type="PANTHER" id="PTHR43243:SF4">
    <property type="entry name" value="CATIONIC AMINO ACID TRANSPORTER 4"/>
    <property type="match status" value="1"/>
</dbReference>
<protein>
    <submittedName>
        <fullName evidence="7">Amino acid permease</fullName>
    </submittedName>
</protein>
<evidence type="ECO:0000256" key="5">
    <source>
        <dbReference type="ARBA" id="ARBA00023136"/>
    </source>
</evidence>
<dbReference type="EMBL" id="JBHMAF010000017">
    <property type="protein sequence ID" value="MFB9757847.1"/>
    <property type="molecule type" value="Genomic_DNA"/>
</dbReference>
<feature type="transmembrane region" description="Helical" evidence="6">
    <location>
        <begin position="377"/>
        <end position="396"/>
    </location>
</feature>
<gene>
    <name evidence="7" type="ORF">ACFFMS_04720</name>
</gene>
<dbReference type="InterPro" id="IPR002293">
    <property type="entry name" value="AA/rel_permease1"/>
</dbReference>
<feature type="transmembrane region" description="Helical" evidence="6">
    <location>
        <begin position="408"/>
        <end position="427"/>
    </location>
</feature>
<keyword evidence="2" id="KW-0813">Transport</keyword>
<comment type="subcellular location">
    <subcellularLocation>
        <location evidence="1">Membrane</location>
        <topology evidence="1">Multi-pass membrane protein</topology>
    </subcellularLocation>
</comment>
<evidence type="ECO:0000256" key="4">
    <source>
        <dbReference type="ARBA" id="ARBA00022989"/>
    </source>
</evidence>
<evidence type="ECO:0000313" key="8">
    <source>
        <dbReference type="Proteomes" id="UP001589609"/>
    </source>
</evidence>
<feature type="transmembrane region" description="Helical" evidence="6">
    <location>
        <begin position="300"/>
        <end position="323"/>
    </location>
</feature>